<evidence type="ECO:0000259" key="15">
    <source>
        <dbReference type="Pfam" id="PF01225"/>
    </source>
</evidence>
<comment type="pathway">
    <text evidence="2 14">Cell wall biogenesis; peptidoglycan biosynthesis.</text>
</comment>
<feature type="binding site" evidence="14">
    <location>
        <begin position="110"/>
        <end position="116"/>
    </location>
    <ligand>
        <name>ATP</name>
        <dbReference type="ChEBI" id="CHEBI:30616"/>
    </ligand>
</feature>
<keyword evidence="4 14" id="KW-0963">Cytoplasm</keyword>
<dbReference type="HAMAP" id="MF_00046">
    <property type="entry name" value="MurC"/>
    <property type="match status" value="1"/>
</dbReference>
<dbReference type="Gene3D" id="3.40.1190.10">
    <property type="entry name" value="Mur-like, catalytic domain"/>
    <property type="match status" value="1"/>
</dbReference>
<evidence type="ECO:0000256" key="6">
    <source>
        <dbReference type="ARBA" id="ARBA00022618"/>
    </source>
</evidence>
<keyword evidence="6 14" id="KW-0132">Cell division</keyword>
<dbReference type="GO" id="GO:0005737">
    <property type="term" value="C:cytoplasm"/>
    <property type="evidence" value="ECO:0007669"/>
    <property type="project" value="UniProtKB-SubCell"/>
</dbReference>
<dbReference type="Gene3D" id="3.40.50.720">
    <property type="entry name" value="NAD(P)-binding Rossmann-like Domain"/>
    <property type="match status" value="1"/>
</dbReference>
<proteinExistence type="inferred from homology"/>
<dbReference type="Proteomes" id="UP000462760">
    <property type="component" value="Unassembled WGS sequence"/>
</dbReference>
<dbReference type="NCBIfam" id="TIGR01082">
    <property type="entry name" value="murC"/>
    <property type="match status" value="1"/>
</dbReference>
<keyword evidence="11 14" id="KW-0131">Cell cycle</keyword>
<dbReference type="PANTHER" id="PTHR43445:SF3">
    <property type="entry name" value="UDP-N-ACETYLMURAMATE--L-ALANINE LIGASE"/>
    <property type="match status" value="1"/>
</dbReference>
<evidence type="ECO:0000259" key="16">
    <source>
        <dbReference type="Pfam" id="PF02875"/>
    </source>
</evidence>
<evidence type="ECO:0000256" key="12">
    <source>
        <dbReference type="ARBA" id="ARBA00023316"/>
    </source>
</evidence>
<dbReference type="InterPro" id="IPR004101">
    <property type="entry name" value="Mur_ligase_C"/>
</dbReference>
<gene>
    <name evidence="14" type="primary">murC</name>
    <name evidence="18" type="ORF">FYJ27_10285</name>
</gene>
<sequence>MVSHVHLIGIGGISMSGLAEILLKEGYTVSGSDMNSSLIIDKLKKQGANIYTDHKKENIQGADLIIYTDAISNDNPELLEAKKNGITTLDRGTFLGKLMKNYDKSIAVSGTHGKTTTTSMLATILNKSSLEPTILLGGELDEIGGNVKIGSKNLVLTEACEYKGNILKYQPTMAIILNMEEDHLDYFKNIDHIVDTFKEYANSLDEDGHLIINIDDKNAYKVIKDSKCNIVTFGINNKADYTAENISFTDEGYPRFVLNIKDKGKFPITLNVMGIHNVYNSLASIAAAHTYNVPVESIINSMQYYKGTHRRLETKGYINGIKIMDDYAHHPTEIKAALNALRKSTSQKLWCVFQPHTYSRTKLLLEQFSESFYEADKVIIADIYASREKDTGLIHSTSLVNLLKEKNVEAIYLKSFEEIKNYLFDNMEDGDVLVTMGAGNIYKLGELMLEESKKEAI</sequence>
<keyword evidence="9 14" id="KW-0133">Cell shape</keyword>
<keyword evidence="12 14" id="KW-0961">Cell wall biogenesis/degradation</keyword>
<name>A0A844FJH5_9FIRM</name>
<dbReference type="RefSeq" id="WP_154484780.1">
    <property type="nucleotide sequence ID" value="NZ_JBCLQA010000003.1"/>
</dbReference>
<dbReference type="InterPro" id="IPR013221">
    <property type="entry name" value="Mur_ligase_cen"/>
</dbReference>
<dbReference type="InterPro" id="IPR036615">
    <property type="entry name" value="Mur_ligase_C_dom_sf"/>
</dbReference>
<evidence type="ECO:0000256" key="13">
    <source>
        <dbReference type="ARBA" id="ARBA00047833"/>
    </source>
</evidence>
<dbReference type="GO" id="GO:0005524">
    <property type="term" value="F:ATP binding"/>
    <property type="evidence" value="ECO:0007669"/>
    <property type="project" value="UniProtKB-UniRule"/>
</dbReference>
<keyword evidence="10 14" id="KW-0573">Peptidoglycan synthesis</keyword>
<dbReference type="Pfam" id="PF01225">
    <property type="entry name" value="Mur_ligase"/>
    <property type="match status" value="1"/>
</dbReference>
<dbReference type="GO" id="GO:0008360">
    <property type="term" value="P:regulation of cell shape"/>
    <property type="evidence" value="ECO:0007669"/>
    <property type="project" value="UniProtKB-KW"/>
</dbReference>
<evidence type="ECO:0000256" key="10">
    <source>
        <dbReference type="ARBA" id="ARBA00022984"/>
    </source>
</evidence>
<dbReference type="GO" id="GO:0008763">
    <property type="term" value="F:UDP-N-acetylmuramate-L-alanine ligase activity"/>
    <property type="evidence" value="ECO:0007669"/>
    <property type="project" value="UniProtKB-UniRule"/>
</dbReference>
<keyword evidence="8 14" id="KW-0067">ATP-binding</keyword>
<evidence type="ECO:0000256" key="9">
    <source>
        <dbReference type="ARBA" id="ARBA00022960"/>
    </source>
</evidence>
<evidence type="ECO:0000313" key="18">
    <source>
        <dbReference type="EMBL" id="MSS44110.1"/>
    </source>
</evidence>
<evidence type="ECO:0000256" key="1">
    <source>
        <dbReference type="ARBA" id="ARBA00004496"/>
    </source>
</evidence>
<dbReference type="GO" id="GO:0071555">
    <property type="term" value="P:cell wall organization"/>
    <property type="evidence" value="ECO:0007669"/>
    <property type="project" value="UniProtKB-KW"/>
</dbReference>
<comment type="catalytic activity">
    <reaction evidence="13 14">
        <text>UDP-N-acetyl-alpha-D-muramate + L-alanine + ATP = UDP-N-acetyl-alpha-D-muramoyl-L-alanine + ADP + phosphate + H(+)</text>
        <dbReference type="Rhea" id="RHEA:23372"/>
        <dbReference type="ChEBI" id="CHEBI:15378"/>
        <dbReference type="ChEBI" id="CHEBI:30616"/>
        <dbReference type="ChEBI" id="CHEBI:43474"/>
        <dbReference type="ChEBI" id="CHEBI:57972"/>
        <dbReference type="ChEBI" id="CHEBI:70757"/>
        <dbReference type="ChEBI" id="CHEBI:83898"/>
        <dbReference type="ChEBI" id="CHEBI:456216"/>
        <dbReference type="EC" id="6.3.2.8"/>
    </reaction>
</comment>
<dbReference type="SUPFAM" id="SSF53623">
    <property type="entry name" value="MurD-like peptide ligases, catalytic domain"/>
    <property type="match status" value="1"/>
</dbReference>
<keyword evidence="7 14" id="KW-0547">Nucleotide-binding</keyword>
<dbReference type="GO" id="GO:0051301">
    <property type="term" value="P:cell division"/>
    <property type="evidence" value="ECO:0007669"/>
    <property type="project" value="UniProtKB-KW"/>
</dbReference>
<evidence type="ECO:0000259" key="17">
    <source>
        <dbReference type="Pfam" id="PF08245"/>
    </source>
</evidence>
<dbReference type="OrthoDB" id="9804126at2"/>
<dbReference type="EC" id="6.3.2.8" evidence="3 14"/>
<feature type="domain" description="Mur ligase central" evidence="17">
    <location>
        <begin position="108"/>
        <end position="288"/>
    </location>
</feature>
<dbReference type="EMBL" id="VULR01000016">
    <property type="protein sequence ID" value="MSS44110.1"/>
    <property type="molecule type" value="Genomic_DNA"/>
</dbReference>
<dbReference type="UniPathway" id="UPA00219"/>
<dbReference type="SUPFAM" id="SSF53244">
    <property type="entry name" value="MurD-like peptide ligases, peptide-binding domain"/>
    <property type="match status" value="1"/>
</dbReference>
<organism evidence="18 19">
    <name type="scientific">Anaerosalibacter bizertensis</name>
    <dbReference type="NCBI Taxonomy" id="932217"/>
    <lineage>
        <taxon>Bacteria</taxon>
        <taxon>Bacillati</taxon>
        <taxon>Bacillota</taxon>
        <taxon>Tissierellia</taxon>
        <taxon>Tissierellales</taxon>
        <taxon>Sporanaerobacteraceae</taxon>
        <taxon>Anaerosalibacter</taxon>
    </lineage>
</organism>
<comment type="subcellular location">
    <subcellularLocation>
        <location evidence="1 14">Cytoplasm</location>
    </subcellularLocation>
</comment>
<feature type="domain" description="Mur ligase N-terminal catalytic" evidence="15">
    <location>
        <begin position="4"/>
        <end position="102"/>
    </location>
</feature>
<evidence type="ECO:0000256" key="4">
    <source>
        <dbReference type="ARBA" id="ARBA00022490"/>
    </source>
</evidence>
<evidence type="ECO:0000256" key="3">
    <source>
        <dbReference type="ARBA" id="ARBA00012211"/>
    </source>
</evidence>
<evidence type="ECO:0000256" key="14">
    <source>
        <dbReference type="HAMAP-Rule" id="MF_00046"/>
    </source>
</evidence>
<comment type="similarity">
    <text evidence="14">Belongs to the MurCDEF family.</text>
</comment>
<evidence type="ECO:0000256" key="5">
    <source>
        <dbReference type="ARBA" id="ARBA00022598"/>
    </source>
</evidence>
<comment type="function">
    <text evidence="14">Cell wall formation.</text>
</comment>
<dbReference type="Pfam" id="PF08245">
    <property type="entry name" value="Mur_ligase_M"/>
    <property type="match status" value="1"/>
</dbReference>
<dbReference type="SUPFAM" id="SSF51984">
    <property type="entry name" value="MurCD N-terminal domain"/>
    <property type="match status" value="1"/>
</dbReference>
<feature type="domain" description="Mur ligase C-terminal" evidence="16">
    <location>
        <begin position="310"/>
        <end position="439"/>
    </location>
</feature>
<dbReference type="GO" id="GO:0009252">
    <property type="term" value="P:peptidoglycan biosynthetic process"/>
    <property type="evidence" value="ECO:0007669"/>
    <property type="project" value="UniProtKB-UniRule"/>
</dbReference>
<dbReference type="InterPro" id="IPR005758">
    <property type="entry name" value="UDP-N-AcMur_Ala_ligase_MurC"/>
</dbReference>
<dbReference type="AlphaFoldDB" id="A0A844FJH5"/>
<dbReference type="Pfam" id="PF02875">
    <property type="entry name" value="Mur_ligase_C"/>
    <property type="match status" value="1"/>
</dbReference>
<protein>
    <recommendedName>
        <fullName evidence="3 14">UDP-N-acetylmuramate--L-alanine ligase</fullName>
        <ecNumber evidence="3 14">6.3.2.8</ecNumber>
    </recommendedName>
    <alternativeName>
        <fullName evidence="14">UDP-N-acetylmuramoyl-L-alanine synthetase</fullName>
    </alternativeName>
</protein>
<dbReference type="Gene3D" id="3.90.190.20">
    <property type="entry name" value="Mur ligase, C-terminal domain"/>
    <property type="match status" value="1"/>
</dbReference>
<keyword evidence="5 14" id="KW-0436">Ligase</keyword>
<dbReference type="InterPro" id="IPR036565">
    <property type="entry name" value="Mur-like_cat_sf"/>
</dbReference>
<comment type="caution">
    <text evidence="18">The sequence shown here is derived from an EMBL/GenBank/DDBJ whole genome shotgun (WGS) entry which is preliminary data.</text>
</comment>
<evidence type="ECO:0000313" key="19">
    <source>
        <dbReference type="Proteomes" id="UP000462760"/>
    </source>
</evidence>
<evidence type="ECO:0000256" key="2">
    <source>
        <dbReference type="ARBA" id="ARBA00004752"/>
    </source>
</evidence>
<evidence type="ECO:0000256" key="7">
    <source>
        <dbReference type="ARBA" id="ARBA00022741"/>
    </source>
</evidence>
<dbReference type="PANTHER" id="PTHR43445">
    <property type="entry name" value="UDP-N-ACETYLMURAMATE--L-ALANINE LIGASE-RELATED"/>
    <property type="match status" value="1"/>
</dbReference>
<accession>A0A844FJH5</accession>
<reference evidence="18 19" key="1">
    <citation type="submission" date="2019-08" db="EMBL/GenBank/DDBJ databases">
        <title>In-depth cultivation of the pig gut microbiome towards novel bacterial diversity and tailored functional studies.</title>
        <authorList>
            <person name="Wylensek D."/>
            <person name="Hitch T.C.A."/>
            <person name="Clavel T."/>
        </authorList>
    </citation>
    <scope>NUCLEOTIDE SEQUENCE [LARGE SCALE GENOMIC DNA]</scope>
    <source>
        <strain evidence="18 19">Med78-601-WT-4W-RMD-3</strain>
    </source>
</reference>
<evidence type="ECO:0000256" key="11">
    <source>
        <dbReference type="ARBA" id="ARBA00023306"/>
    </source>
</evidence>
<dbReference type="InterPro" id="IPR000713">
    <property type="entry name" value="Mur_ligase_N"/>
</dbReference>
<evidence type="ECO:0000256" key="8">
    <source>
        <dbReference type="ARBA" id="ARBA00022840"/>
    </source>
</evidence>
<dbReference type="InterPro" id="IPR050061">
    <property type="entry name" value="MurCDEF_pg_biosynth"/>
</dbReference>